<name>A0A9P1IG26_9PELO</name>
<keyword evidence="1" id="KW-0812">Transmembrane</keyword>
<dbReference type="Proteomes" id="UP001152747">
    <property type="component" value="Unassembled WGS sequence"/>
</dbReference>
<protein>
    <submittedName>
        <fullName evidence="2">Uncharacterized protein</fullName>
    </submittedName>
</protein>
<feature type="transmembrane region" description="Helical" evidence="1">
    <location>
        <begin position="59"/>
        <end position="78"/>
    </location>
</feature>
<accession>A0A9P1IG26</accession>
<keyword evidence="1" id="KW-1133">Transmembrane helix</keyword>
<gene>
    <name evidence="2" type="ORF">CAMP_LOCUS7032</name>
</gene>
<dbReference type="EMBL" id="CANHGI010000003">
    <property type="protein sequence ID" value="CAI5444395.1"/>
    <property type="molecule type" value="Genomic_DNA"/>
</dbReference>
<keyword evidence="1" id="KW-0472">Membrane</keyword>
<evidence type="ECO:0000313" key="3">
    <source>
        <dbReference type="Proteomes" id="UP001152747"/>
    </source>
</evidence>
<keyword evidence="3" id="KW-1185">Reference proteome</keyword>
<dbReference type="AlphaFoldDB" id="A0A9P1IG26"/>
<reference evidence="2" key="1">
    <citation type="submission" date="2022-11" db="EMBL/GenBank/DDBJ databases">
        <authorList>
            <person name="Kikuchi T."/>
        </authorList>
    </citation>
    <scope>NUCLEOTIDE SEQUENCE</scope>
    <source>
        <strain evidence="2">PS1010</strain>
    </source>
</reference>
<evidence type="ECO:0000313" key="2">
    <source>
        <dbReference type="EMBL" id="CAI5444395.1"/>
    </source>
</evidence>
<organism evidence="2 3">
    <name type="scientific">Caenorhabditis angaria</name>
    <dbReference type="NCBI Taxonomy" id="860376"/>
    <lineage>
        <taxon>Eukaryota</taxon>
        <taxon>Metazoa</taxon>
        <taxon>Ecdysozoa</taxon>
        <taxon>Nematoda</taxon>
        <taxon>Chromadorea</taxon>
        <taxon>Rhabditida</taxon>
        <taxon>Rhabditina</taxon>
        <taxon>Rhabditomorpha</taxon>
        <taxon>Rhabditoidea</taxon>
        <taxon>Rhabditidae</taxon>
        <taxon>Peloderinae</taxon>
        <taxon>Caenorhabditis</taxon>
    </lineage>
</organism>
<sequence>MNTANALYGQCCGFGRESRFLAGIFTRCYLIIIIVGNWRLESVESRETQRKKDDFVRNVGFGNVGKLIIVVFVIDAFIN</sequence>
<proteinExistence type="predicted"/>
<evidence type="ECO:0000256" key="1">
    <source>
        <dbReference type="SAM" id="Phobius"/>
    </source>
</evidence>
<comment type="caution">
    <text evidence="2">The sequence shown here is derived from an EMBL/GenBank/DDBJ whole genome shotgun (WGS) entry which is preliminary data.</text>
</comment>
<feature type="transmembrane region" description="Helical" evidence="1">
    <location>
        <begin position="20"/>
        <end position="38"/>
    </location>
</feature>